<evidence type="ECO:0000313" key="2">
    <source>
        <dbReference type="EMBL" id="ORC83833.1"/>
    </source>
</evidence>
<keyword evidence="1" id="KW-0472">Membrane</keyword>
<evidence type="ECO:0000256" key="1">
    <source>
        <dbReference type="SAM" id="Phobius"/>
    </source>
</evidence>
<dbReference type="RefSeq" id="XP_028877899.1">
    <property type="nucleotide sequence ID" value="XM_029030767.1"/>
</dbReference>
<dbReference type="Proteomes" id="UP000192257">
    <property type="component" value="Unassembled WGS sequence"/>
</dbReference>
<comment type="caution">
    <text evidence="2">The sequence shown here is derived from an EMBL/GenBank/DDBJ whole genome shotgun (WGS) entry which is preliminary data.</text>
</comment>
<reference evidence="2 3" key="1">
    <citation type="submission" date="2017-03" db="EMBL/GenBank/DDBJ databases">
        <title>An alternative strategy for trypanosome survival in the mammalian bloodstream revealed through genome and transcriptome analysis of the ubiquitous bovine parasite Trypanosoma (Megatrypanum) theileri.</title>
        <authorList>
            <person name="Kelly S."/>
            <person name="Ivens A."/>
            <person name="Mott A."/>
            <person name="O'Neill E."/>
            <person name="Emms D."/>
            <person name="Macleod O."/>
            <person name="Voorheis P."/>
            <person name="Matthews J."/>
            <person name="Matthews K."/>
            <person name="Carrington M."/>
        </authorList>
    </citation>
    <scope>NUCLEOTIDE SEQUENCE [LARGE SCALE GENOMIC DNA]</scope>
    <source>
        <strain evidence="2">Edinburgh</strain>
    </source>
</reference>
<sequence>VKLLLVKVLLLVKEVNRVVLVLVLLLVLMVIQLILIVPKIQHYQRVRLKRKRLLGVHKVKMLLVVLVHQVKGLLVKPIALVLKLTRKFRALEENKRLLHVLILLVDLRHLQVHLTLESAATVKEVEVKHHNLHLLLTVQPQRVMLVLILHRVNLIIHLQGVSQQATSKVWEIQIQLPPQPLPPQHFLLNSQTTRRVMQTAAAVSAVLCGCVYHY</sequence>
<protein>
    <submittedName>
        <fullName evidence="2">Uncharacterized protein</fullName>
    </submittedName>
</protein>
<keyword evidence="1" id="KW-1133">Transmembrane helix</keyword>
<gene>
    <name evidence="2" type="ORF">TM35_000551020</name>
</gene>
<keyword evidence="1" id="KW-0812">Transmembrane</keyword>
<dbReference type="GeneID" id="39990547"/>
<evidence type="ECO:0000313" key="3">
    <source>
        <dbReference type="Proteomes" id="UP000192257"/>
    </source>
</evidence>
<proteinExistence type="predicted"/>
<accession>A0A1X0NH77</accession>
<feature type="non-terminal residue" evidence="2">
    <location>
        <position position="1"/>
    </location>
</feature>
<name>A0A1X0NH77_9TRYP</name>
<dbReference type="EMBL" id="NBCO01000055">
    <property type="protein sequence ID" value="ORC83833.1"/>
    <property type="molecule type" value="Genomic_DNA"/>
</dbReference>
<keyword evidence="3" id="KW-1185">Reference proteome</keyword>
<dbReference type="AlphaFoldDB" id="A0A1X0NH77"/>
<dbReference type="VEuPathDB" id="TriTrypDB:TM35_000551020"/>
<feature type="transmembrane region" description="Helical" evidence="1">
    <location>
        <begin position="20"/>
        <end position="40"/>
    </location>
</feature>
<organism evidence="2 3">
    <name type="scientific">Trypanosoma theileri</name>
    <dbReference type="NCBI Taxonomy" id="67003"/>
    <lineage>
        <taxon>Eukaryota</taxon>
        <taxon>Discoba</taxon>
        <taxon>Euglenozoa</taxon>
        <taxon>Kinetoplastea</taxon>
        <taxon>Metakinetoplastina</taxon>
        <taxon>Trypanosomatida</taxon>
        <taxon>Trypanosomatidae</taxon>
        <taxon>Trypanosoma</taxon>
    </lineage>
</organism>